<protein>
    <recommendedName>
        <fullName evidence="1">HTH cro/C1-type domain-containing protein</fullName>
    </recommendedName>
</protein>
<organism evidence="2 3">
    <name type="scientific">Mycobacterium aquaticum</name>
    <dbReference type="NCBI Taxonomy" id="1927124"/>
    <lineage>
        <taxon>Bacteria</taxon>
        <taxon>Bacillati</taxon>
        <taxon>Actinomycetota</taxon>
        <taxon>Actinomycetes</taxon>
        <taxon>Mycobacteriales</taxon>
        <taxon>Mycobacteriaceae</taxon>
        <taxon>Mycobacterium</taxon>
    </lineage>
</organism>
<keyword evidence="3" id="KW-1185">Reference proteome</keyword>
<dbReference type="Pfam" id="PF13560">
    <property type="entry name" value="HTH_31"/>
    <property type="match status" value="1"/>
</dbReference>
<name>A0A1X0BCL0_9MYCO</name>
<evidence type="ECO:0000313" key="2">
    <source>
        <dbReference type="EMBL" id="ORA40101.1"/>
    </source>
</evidence>
<dbReference type="GO" id="GO:0003677">
    <property type="term" value="F:DNA binding"/>
    <property type="evidence" value="ECO:0007669"/>
    <property type="project" value="InterPro"/>
</dbReference>
<dbReference type="InterPro" id="IPR010982">
    <property type="entry name" value="Lambda_DNA-bd_dom_sf"/>
</dbReference>
<dbReference type="InterPro" id="IPR001387">
    <property type="entry name" value="Cro/C1-type_HTH"/>
</dbReference>
<dbReference type="Proteomes" id="UP000192448">
    <property type="component" value="Unassembled WGS sequence"/>
</dbReference>
<sequence length="95" mass="10346">MPAAEEFALRSELRRLGARLRALRLAAAETQGSTAAAVAVTRSYLSEIEAGKANMTLRTLHALCRHFGVAPAETFGCDGVHERRVPLHDLDRFGD</sequence>
<feature type="domain" description="HTH cro/C1-type" evidence="1">
    <location>
        <begin position="20"/>
        <end position="75"/>
    </location>
</feature>
<dbReference type="Gene3D" id="1.10.260.40">
    <property type="entry name" value="lambda repressor-like DNA-binding domains"/>
    <property type="match status" value="1"/>
</dbReference>
<evidence type="ECO:0000259" key="1">
    <source>
        <dbReference type="PROSITE" id="PS50943"/>
    </source>
</evidence>
<dbReference type="SUPFAM" id="SSF47413">
    <property type="entry name" value="lambda repressor-like DNA-binding domains"/>
    <property type="match status" value="1"/>
</dbReference>
<dbReference type="OrthoDB" id="5584941at2"/>
<dbReference type="SMART" id="SM00530">
    <property type="entry name" value="HTH_XRE"/>
    <property type="match status" value="1"/>
</dbReference>
<dbReference type="STRING" id="1927124.BST13_01810"/>
<proteinExistence type="predicted"/>
<dbReference type="AlphaFoldDB" id="A0A1X0BCL0"/>
<dbReference type="RefSeq" id="WP_083159972.1">
    <property type="nucleotide sequence ID" value="NZ_MVHF01000001.1"/>
</dbReference>
<gene>
    <name evidence="2" type="ORF">BST13_01810</name>
</gene>
<reference evidence="2 3" key="1">
    <citation type="submission" date="2017-02" db="EMBL/GenBank/DDBJ databases">
        <title>The new phylogeny of genus Mycobacterium.</title>
        <authorList>
            <person name="Tortoli E."/>
            <person name="Trovato A."/>
            <person name="Cirillo D.M."/>
        </authorList>
    </citation>
    <scope>NUCLEOTIDE SEQUENCE [LARGE SCALE GENOMIC DNA]</scope>
    <source>
        <strain evidence="2 3">RW6</strain>
    </source>
</reference>
<evidence type="ECO:0000313" key="3">
    <source>
        <dbReference type="Proteomes" id="UP000192448"/>
    </source>
</evidence>
<dbReference type="CDD" id="cd00093">
    <property type="entry name" value="HTH_XRE"/>
    <property type="match status" value="1"/>
</dbReference>
<dbReference type="PROSITE" id="PS50943">
    <property type="entry name" value="HTH_CROC1"/>
    <property type="match status" value="1"/>
</dbReference>
<comment type="caution">
    <text evidence="2">The sequence shown here is derived from an EMBL/GenBank/DDBJ whole genome shotgun (WGS) entry which is preliminary data.</text>
</comment>
<dbReference type="EMBL" id="MVHF01000001">
    <property type="protein sequence ID" value="ORA40101.1"/>
    <property type="molecule type" value="Genomic_DNA"/>
</dbReference>
<accession>A0A1X0BCL0</accession>